<comment type="caution">
    <text evidence="2">The sequence shown here is derived from an EMBL/GenBank/DDBJ whole genome shotgun (WGS) entry which is preliminary data.</text>
</comment>
<dbReference type="STRING" id="139825.A0A401GJU2"/>
<dbReference type="OrthoDB" id="3230530at2759"/>
<reference evidence="2 3" key="1">
    <citation type="journal article" date="2018" name="Sci. Rep.">
        <title>Genome sequence of the cauliflower mushroom Sparassis crispa (Hanabiratake) and its association with beneficial usage.</title>
        <authorList>
            <person name="Kiyama R."/>
            <person name="Furutani Y."/>
            <person name="Kawaguchi K."/>
            <person name="Nakanishi T."/>
        </authorList>
    </citation>
    <scope>NUCLEOTIDE SEQUENCE [LARGE SCALE GENOMIC DNA]</scope>
</reference>
<feature type="compositionally biased region" description="Basic residues" evidence="1">
    <location>
        <begin position="533"/>
        <end position="542"/>
    </location>
</feature>
<feature type="compositionally biased region" description="Low complexity" evidence="1">
    <location>
        <begin position="234"/>
        <end position="254"/>
    </location>
</feature>
<feature type="compositionally biased region" description="Basic and acidic residues" evidence="1">
    <location>
        <begin position="592"/>
        <end position="608"/>
    </location>
</feature>
<feature type="compositionally biased region" description="Polar residues" evidence="1">
    <location>
        <begin position="256"/>
        <end position="265"/>
    </location>
</feature>
<feature type="region of interest" description="Disordered" evidence="1">
    <location>
        <begin position="518"/>
        <end position="615"/>
    </location>
</feature>
<gene>
    <name evidence="2" type="ORF">SCP_0408200</name>
</gene>
<dbReference type="InParanoid" id="A0A401GJU2"/>
<feature type="compositionally biased region" description="Basic and acidic residues" evidence="1">
    <location>
        <begin position="431"/>
        <end position="440"/>
    </location>
</feature>
<feature type="region of interest" description="Disordered" evidence="1">
    <location>
        <begin position="431"/>
        <end position="506"/>
    </location>
</feature>
<name>A0A401GJU2_9APHY</name>
<organism evidence="2 3">
    <name type="scientific">Sparassis crispa</name>
    <dbReference type="NCBI Taxonomy" id="139825"/>
    <lineage>
        <taxon>Eukaryota</taxon>
        <taxon>Fungi</taxon>
        <taxon>Dikarya</taxon>
        <taxon>Basidiomycota</taxon>
        <taxon>Agaricomycotina</taxon>
        <taxon>Agaricomycetes</taxon>
        <taxon>Polyporales</taxon>
        <taxon>Sparassidaceae</taxon>
        <taxon>Sparassis</taxon>
    </lineage>
</organism>
<protein>
    <submittedName>
        <fullName evidence="2">Uncharacterized protein</fullName>
    </submittedName>
</protein>
<proteinExistence type="predicted"/>
<feature type="compositionally biased region" description="Low complexity" evidence="1">
    <location>
        <begin position="288"/>
        <end position="317"/>
    </location>
</feature>
<evidence type="ECO:0000313" key="2">
    <source>
        <dbReference type="EMBL" id="GBE82436.1"/>
    </source>
</evidence>
<dbReference type="AlphaFoldDB" id="A0A401GJU2"/>
<keyword evidence="3" id="KW-1185">Reference proteome</keyword>
<dbReference type="EMBL" id="BFAD01000004">
    <property type="protein sequence ID" value="GBE82436.1"/>
    <property type="molecule type" value="Genomic_DNA"/>
</dbReference>
<dbReference type="GeneID" id="38779353"/>
<evidence type="ECO:0000256" key="1">
    <source>
        <dbReference type="SAM" id="MobiDB-lite"/>
    </source>
</evidence>
<feature type="compositionally biased region" description="Basic and acidic residues" evidence="1">
    <location>
        <begin position="476"/>
        <end position="486"/>
    </location>
</feature>
<evidence type="ECO:0000313" key="3">
    <source>
        <dbReference type="Proteomes" id="UP000287166"/>
    </source>
</evidence>
<accession>A0A401GJU2</accession>
<feature type="compositionally biased region" description="Low complexity" evidence="1">
    <location>
        <begin position="266"/>
        <end position="277"/>
    </location>
</feature>
<sequence>MVHLLLAPLKGNSASSRSFPYHGYLGLTPVSVEGTVRTSLDEDGKTIPAKTLTISIRCYESRVGRFRSTVHTKLVVDHTETLWSKPDSADWADVGVLDFPFKLTLPKRIHGFSTANFHDYRTFWRLEAALEHLPMPGVGSRLLRYYDLPLIRYDNLALPLPALCPPPVTHALCLQTTKPRAPVVRYNISTPTVPVGPHDIIFSSLFLQPLDPGVSVRSATLVIERRIDLHSTPAYDSSTSISSTSSSAPSTPDYLTDNSFTPTTGSPLLSPYSSDSPRSVHDVPPSPSSSTSPLDDNTTSTSRFLSPTPSSYPPTLSIPDTRFTSPYATTPVDLPRRTLTATVASAEDASFACDSSGVWSSTITLQWPAPRSLSRWALGETLHSDFASVRFFIKTKVVIASAAGVEALELEERELAVTATNEAERELALAKYNEQREAAQRSKSKSPWRRRERDADASAAAPHGYAHTRSLPASAAREKFDAEQAHAHHHHRSEPPTGRSSVSSARKDMYSSNVWGSAMSAASGSAKPPTGTRKLKTPRRPHTSAGPRDKSNFPYAARAEVGLNSSPDASAEVGAAARRPKESGLGESMLFARDRSRETRARKRESGSSRELGGKAVELDHVRAWEEELKRIELQSRRSSAGMRGLWGLGRRKQLAQTG</sequence>
<dbReference type="RefSeq" id="XP_027613349.1">
    <property type="nucleotide sequence ID" value="XM_027757548.1"/>
</dbReference>
<feature type="region of interest" description="Disordered" evidence="1">
    <location>
        <begin position="234"/>
        <end position="330"/>
    </location>
</feature>
<dbReference type="Proteomes" id="UP000287166">
    <property type="component" value="Unassembled WGS sequence"/>
</dbReference>